<dbReference type="STRING" id="56110.Oscil6304_0323"/>
<dbReference type="OrthoDB" id="463809at2"/>
<reference evidence="1 2" key="1">
    <citation type="submission" date="2012-06" db="EMBL/GenBank/DDBJ databases">
        <title>Finished chromosome of genome of Oscillatoria acuminata PCC 6304.</title>
        <authorList>
            <consortium name="US DOE Joint Genome Institute"/>
            <person name="Gugger M."/>
            <person name="Coursin T."/>
            <person name="Rippka R."/>
            <person name="Tandeau De Marsac N."/>
            <person name="Huntemann M."/>
            <person name="Wei C.-L."/>
            <person name="Han J."/>
            <person name="Detter J.C."/>
            <person name="Han C."/>
            <person name="Tapia R."/>
            <person name="Davenport K."/>
            <person name="Daligault H."/>
            <person name="Erkkila T."/>
            <person name="Gu W."/>
            <person name="Munk A.C.C."/>
            <person name="Teshima H."/>
            <person name="Xu Y."/>
            <person name="Chain P."/>
            <person name="Chen A."/>
            <person name="Krypides N."/>
            <person name="Mavromatis K."/>
            <person name="Markowitz V."/>
            <person name="Szeto E."/>
            <person name="Ivanova N."/>
            <person name="Mikhailova N."/>
            <person name="Ovchinnikova G."/>
            <person name="Pagani I."/>
            <person name="Pati A."/>
            <person name="Goodwin L."/>
            <person name="Peters L."/>
            <person name="Pitluck S."/>
            <person name="Woyke T."/>
            <person name="Kerfeld C."/>
        </authorList>
    </citation>
    <scope>NUCLEOTIDE SEQUENCE [LARGE SCALE GENOMIC DNA]</scope>
    <source>
        <strain evidence="1 2">PCC 6304</strain>
    </source>
</reference>
<dbReference type="AlphaFoldDB" id="K9TDJ0"/>
<evidence type="ECO:0000313" key="2">
    <source>
        <dbReference type="Proteomes" id="UP000010367"/>
    </source>
</evidence>
<gene>
    <name evidence="1" type="ORF">Oscil6304_0323</name>
</gene>
<dbReference type="KEGG" id="oac:Oscil6304_0323"/>
<name>K9TDJ0_9CYAN</name>
<dbReference type="HOGENOM" id="CLU_2491087_0_0_3"/>
<dbReference type="RefSeq" id="WP_015146724.1">
    <property type="nucleotide sequence ID" value="NC_019693.1"/>
</dbReference>
<protein>
    <submittedName>
        <fullName evidence="1">Uncharacterized protein</fullName>
    </submittedName>
</protein>
<dbReference type="eggNOG" id="ENOG5033836">
    <property type="taxonomic scope" value="Bacteria"/>
</dbReference>
<dbReference type="EMBL" id="CP003607">
    <property type="protein sequence ID" value="AFY80074.1"/>
    <property type="molecule type" value="Genomic_DNA"/>
</dbReference>
<sequence length="97" mass="11219">MNIKLVESLAQVIQSLSPEERSLFEEKLKAHQDQTSAEGKERPLYETVYERAKAFYETATPAERAKAFREWAESHPRNQPYLSDEAISRESIYGERG</sequence>
<dbReference type="Proteomes" id="UP000010367">
    <property type="component" value="Chromosome"/>
</dbReference>
<proteinExistence type="predicted"/>
<dbReference type="PATRIC" id="fig|56110.3.peg.396"/>
<accession>K9TDJ0</accession>
<evidence type="ECO:0000313" key="1">
    <source>
        <dbReference type="EMBL" id="AFY80074.1"/>
    </source>
</evidence>
<keyword evidence="2" id="KW-1185">Reference proteome</keyword>
<organism evidence="1 2">
    <name type="scientific">Oscillatoria acuminata PCC 6304</name>
    <dbReference type="NCBI Taxonomy" id="56110"/>
    <lineage>
        <taxon>Bacteria</taxon>
        <taxon>Bacillati</taxon>
        <taxon>Cyanobacteriota</taxon>
        <taxon>Cyanophyceae</taxon>
        <taxon>Oscillatoriophycideae</taxon>
        <taxon>Oscillatoriales</taxon>
        <taxon>Oscillatoriaceae</taxon>
        <taxon>Oscillatoria</taxon>
    </lineage>
</organism>
<dbReference type="InParanoid" id="K9TDJ0"/>